<dbReference type="Proteomes" id="UP001178288">
    <property type="component" value="Chromosome"/>
</dbReference>
<dbReference type="KEGG" id="nnv:QNH39_13735"/>
<evidence type="ECO:0000313" key="3">
    <source>
        <dbReference type="EMBL" id="WHY88826.1"/>
    </source>
</evidence>
<organism evidence="3 4">
    <name type="scientific">Neobacillus novalis</name>
    <dbReference type="NCBI Taxonomy" id="220687"/>
    <lineage>
        <taxon>Bacteria</taxon>
        <taxon>Bacillati</taxon>
        <taxon>Bacillota</taxon>
        <taxon>Bacilli</taxon>
        <taxon>Bacillales</taxon>
        <taxon>Bacillaceae</taxon>
        <taxon>Neobacillus</taxon>
    </lineage>
</organism>
<evidence type="ECO:0000256" key="1">
    <source>
        <dbReference type="SAM" id="Phobius"/>
    </source>
</evidence>
<keyword evidence="1" id="KW-0812">Transmembrane</keyword>
<feature type="signal peptide" evidence="2">
    <location>
        <begin position="1"/>
        <end position="25"/>
    </location>
</feature>
<dbReference type="AlphaFoldDB" id="A0AA95SJL3"/>
<gene>
    <name evidence="3" type="ORF">QNH39_13735</name>
</gene>
<keyword evidence="1" id="KW-1133">Transmembrane helix</keyword>
<evidence type="ECO:0008006" key="5">
    <source>
        <dbReference type="Google" id="ProtNLM"/>
    </source>
</evidence>
<feature type="transmembrane region" description="Helical" evidence="1">
    <location>
        <begin position="129"/>
        <end position="147"/>
    </location>
</feature>
<evidence type="ECO:0000313" key="4">
    <source>
        <dbReference type="Proteomes" id="UP001178288"/>
    </source>
</evidence>
<sequence length="154" mass="16892">MKLKMLMAIILGLCVPFMTTLATSAASEPTAAMLEKQKEVDKIIFEDKKEELAEKGITVTHTAPLENTIEIGVQPYNEVTIHYLIEFFGEKNVTVVDGGQQAVIMTANSNELLRDGEAPEESGSVLKPIYILAAIIVLCGGIITKMIRKKLRKS</sequence>
<protein>
    <recommendedName>
        <fullName evidence="5">Type VII secretion protein EssA</fullName>
    </recommendedName>
</protein>
<accession>A0AA95SJL3</accession>
<feature type="chain" id="PRO_5041680303" description="Type VII secretion protein EssA" evidence="2">
    <location>
        <begin position="26"/>
        <end position="154"/>
    </location>
</feature>
<keyword evidence="4" id="KW-1185">Reference proteome</keyword>
<dbReference type="RefSeq" id="WP_066087335.1">
    <property type="nucleotide sequence ID" value="NZ_CP126114.1"/>
</dbReference>
<proteinExistence type="predicted"/>
<name>A0AA95SJL3_9BACI</name>
<keyword evidence="1" id="KW-0472">Membrane</keyword>
<keyword evidence="2" id="KW-0732">Signal</keyword>
<reference evidence="3" key="1">
    <citation type="submission" date="2023-05" db="EMBL/GenBank/DDBJ databases">
        <title>Comparative genomics of Bacillaceae isolates and their secondary metabolite potential.</title>
        <authorList>
            <person name="Song L."/>
            <person name="Nielsen L.J."/>
            <person name="Mohite O."/>
            <person name="Xu X."/>
            <person name="Weber T."/>
            <person name="Kovacs A.T."/>
        </authorList>
    </citation>
    <scope>NUCLEOTIDE SEQUENCE</scope>
    <source>
        <strain evidence="3">XLM17</strain>
    </source>
</reference>
<evidence type="ECO:0000256" key="2">
    <source>
        <dbReference type="SAM" id="SignalP"/>
    </source>
</evidence>
<dbReference type="EMBL" id="CP126114">
    <property type="protein sequence ID" value="WHY88826.1"/>
    <property type="molecule type" value="Genomic_DNA"/>
</dbReference>